<accession>A0A1Y2LI35</accession>
<organism evidence="1 2">
    <name type="scientific">Epicoccum nigrum</name>
    <name type="common">Soil fungus</name>
    <name type="synonym">Epicoccum purpurascens</name>
    <dbReference type="NCBI Taxonomy" id="105696"/>
    <lineage>
        <taxon>Eukaryota</taxon>
        <taxon>Fungi</taxon>
        <taxon>Dikarya</taxon>
        <taxon>Ascomycota</taxon>
        <taxon>Pezizomycotina</taxon>
        <taxon>Dothideomycetes</taxon>
        <taxon>Pleosporomycetidae</taxon>
        <taxon>Pleosporales</taxon>
        <taxon>Pleosporineae</taxon>
        <taxon>Didymellaceae</taxon>
        <taxon>Epicoccum</taxon>
    </lineage>
</organism>
<dbReference type="AlphaFoldDB" id="A0A1Y2LI35"/>
<name>A0A1Y2LI35_EPING</name>
<dbReference type="InParanoid" id="A0A1Y2LI35"/>
<dbReference type="OMA" id="HYTIGSA"/>
<evidence type="ECO:0000313" key="1">
    <source>
        <dbReference type="EMBL" id="OSS43566.1"/>
    </source>
</evidence>
<dbReference type="Proteomes" id="UP000193240">
    <property type="component" value="Unassembled WGS sequence"/>
</dbReference>
<evidence type="ECO:0000313" key="2">
    <source>
        <dbReference type="Proteomes" id="UP000193240"/>
    </source>
</evidence>
<protein>
    <submittedName>
        <fullName evidence="1">Uncharacterized protein</fullName>
    </submittedName>
</protein>
<gene>
    <name evidence="1" type="ORF">B5807_11723</name>
</gene>
<reference evidence="1 2" key="1">
    <citation type="journal article" date="2017" name="Genome Announc.">
        <title>Genome sequence of the saprophytic ascomycete Epicoccum nigrum ICMP 19927 strain isolated from New Zealand.</title>
        <authorList>
            <person name="Fokin M."/>
            <person name="Fleetwood D."/>
            <person name="Weir B.S."/>
            <person name="Villas-Boas S.G."/>
        </authorList>
    </citation>
    <scope>NUCLEOTIDE SEQUENCE [LARGE SCALE GENOMIC DNA]</scope>
    <source>
        <strain evidence="1 2">ICMP 19927</strain>
    </source>
</reference>
<sequence>MGGRTSGLRYHRHDFITNNPSTFFCIYPCDYLLSSLLQFEVHQLSNHKAHTKPSHTMRLSTYFAAIASLAALATSAPTRKRDASSPDLATVTLRLTGSQNTHYAATNQSPTNDQAQHLTIVVGQTLSLENDPLHIQGLQIDGIKAGNSLSLRSSTVDENDSRVSCSAQVDGRDGPFEFELQDKGVLLAGGRLARVRSLSCGMAGEVAR</sequence>
<dbReference type="EMBL" id="KZ107863">
    <property type="protein sequence ID" value="OSS43566.1"/>
    <property type="molecule type" value="Genomic_DNA"/>
</dbReference>
<keyword evidence="2" id="KW-1185">Reference proteome</keyword>
<proteinExistence type="predicted"/>